<evidence type="ECO:0000256" key="5">
    <source>
        <dbReference type="ARBA" id="ARBA00017322"/>
    </source>
</evidence>
<feature type="transmembrane region" description="Helical" evidence="20">
    <location>
        <begin position="134"/>
        <end position="158"/>
    </location>
</feature>
<evidence type="ECO:0000313" key="23">
    <source>
        <dbReference type="Proteomes" id="UP001283109"/>
    </source>
</evidence>
<evidence type="ECO:0000256" key="12">
    <source>
        <dbReference type="ARBA" id="ARBA00022777"/>
    </source>
</evidence>
<dbReference type="Pfam" id="PF07730">
    <property type="entry name" value="HisKA_3"/>
    <property type="match status" value="1"/>
</dbReference>
<dbReference type="PANTHER" id="PTHR24421:SF10">
    <property type="entry name" value="NITRATE_NITRITE SENSOR PROTEIN NARQ"/>
    <property type="match status" value="1"/>
</dbReference>
<comment type="function">
    <text evidence="17">Member of the two-component regulatory system NreB/NreC involved in the control of dissimilatory nitrate/nitrite reduction in response to oxygen. NreB functions as a direct oxygen sensor histidine kinase which is autophosphorylated, in the absence of oxygen, probably at the conserved histidine residue, and transfers its phosphate group probably to a conserved aspartate residue of NreC. NreB/NreC activates the expression of the nitrate (narGHJI) and nitrite (nir) reductase operons, as well as the putative nitrate transporter gene narT.</text>
</comment>
<evidence type="ECO:0000256" key="10">
    <source>
        <dbReference type="ARBA" id="ARBA00022723"/>
    </source>
</evidence>
<dbReference type="Proteomes" id="UP001283109">
    <property type="component" value="Unassembled WGS sequence"/>
</dbReference>
<dbReference type="PRINTS" id="PR00344">
    <property type="entry name" value="BCTRLSENSOR"/>
</dbReference>
<keyword evidence="13" id="KW-0067">ATP-binding</keyword>
<comment type="caution">
    <text evidence="22">The sequence shown here is derived from an EMBL/GenBank/DDBJ whole genome shotgun (WGS) entry which is preliminary data.</text>
</comment>
<dbReference type="SMART" id="SM00387">
    <property type="entry name" value="HATPase_c"/>
    <property type="match status" value="1"/>
</dbReference>
<keyword evidence="12 22" id="KW-0418">Kinase</keyword>
<keyword evidence="8" id="KW-0597">Phosphoprotein</keyword>
<evidence type="ECO:0000256" key="18">
    <source>
        <dbReference type="ARBA" id="ARBA00030800"/>
    </source>
</evidence>
<comment type="catalytic activity">
    <reaction evidence="1">
        <text>ATP + protein L-histidine = ADP + protein N-phospho-L-histidine.</text>
        <dbReference type="EC" id="2.7.13.3"/>
    </reaction>
</comment>
<dbReference type="InterPro" id="IPR005467">
    <property type="entry name" value="His_kinase_dom"/>
</dbReference>
<keyword evidence="19" id="KW-0175">Coiled coil</keyword>
<evidence type="ECO:0000256" key="17">
    <source>
        <dbReference type="ARBA" id="ARBA00024827"/>
    </source>
</evidence>
<evidence type="ECO:0000256" key="11">
    <source>
        <dbReference type="ARBA" id="ARBA00022741"/>
    </source>
</evidence>
<keyword evidence="16" id="KW-0411">Iron-sulfur</keyword>
<dbReference type="InterPro" id="IPR050482">
    <property type="entry name" value="Sensor_HK_TwoCompSys"/>
</dbReference>
<dbReference type="RefSeq" id="WP_318352234.1">
    <property type="nucleotide sequence ID" value="NZ_JAWQEV010000001.1"/>
</dbReference>
<evidence type="ECO:0000256" key="3">
    <source>
        <dbReference type="ARBA" id="ARBA00004496"/>
    </source>
</evidence>
<evidence type="ECO:0000256" key="6">
    <source>
        <dbReference type="ARBA" id="ARBA00022485"/>
    </source>
</evidence>
<dbReference type="InterPro" id="IPR017205">
    <property type="entry name" value="Sig_transdc_His_kinase_ChrS"/>
</dbReference>
<feature type="transmembrane region" description="Helical" evidence="20">
    <location>
        <begin position="63"/>
        <end position="87"/>
    </location>
</feature>
<keyword evidence="9" id="KW-0808">Transferase</keyword>
<name>A0ABU4GZ22_9MICO</name>
<gene>
    <name evidence="22" type="ORF">R8Z58_02840</name>
</gene>
<keyword evidence="20" id="KW-0812">Transmembrane</keyword>
<organism evidence="22 23">
    <name type="scientific">Microbacterium arthrosphaerae</name>
    <dbReference type="NCBI Taxonomy" id="792652"/>
    <lineage>
        <taxon>Bacteria</taxon>
        <taxon>Bacillati</taxon>
        <taxon>Actinomycetota</taxon>
        <taxon>Actinomycetes</taxon>
        <taxon>Micrococcales</taxon>
        <taxon>Microbacteriaceae</taxon>
        <taxon>Microbacterium</taxon>
    </lineage>
</organism>
<dbReference type="EC" id="2.7.13.3" evidence="4"/>
<keyword evidence="7" id="KW-0963">Cytoplasm</keyword>
<comment type="subcellular location">
    <subcellularLocation>
        <location evidence="3">Cytoplasm</location>
    </subcellularLocation>
</comment>
<evidence type="ECO:0000256" key="14">
    <source>
        <dbReference type="ARBA" id="ARBA00023004"/>
    </source>
</evidence>
<keyword evidence="20" id="KW-1133">Transmembrane helix</keyword>
<feature type="transmembrane region" description="Helical" evidence="20">
    <location>
        <begin position="6"/>
        <end position="27"/>
    </location>
</feature>
<evidence type="ECO:0000256" key="15">
    <source>
        <dbReference type="ARBA" id="ARBA00023012"/>
    </source>
</evidence>
<dbReference type="SUPFAM" id="SSF55874">
    <property type="entry name" value="ATPase domain of HSP90 chaperone/DNA topoisomerase II/histidine kinase"/>
    <property type="match status" value="1"/>
</dbReference>
<dbReference type="PROSITE" id="PS50109">
    <property type="entry name" value="HIS_KIN"/>
    <property type="match status" value="1"/>
</dbReference>
<evidence type="ECO:0000256" key="7">
    <source>
        <dbReference type="ARBA" id="ARBA00022490"/>
    </source>
</evidence>
<sequence length="395" mass="40808">MLKPRWWDVTVGAGSLAIAVGLIFGFGPDDPGRVLVGLASIALFALTYVLIARPALADPPAGWRFPAFLVVAALSVGVGAAAAPFLAMLQTLAYPLTWVLGDTRKRGILGSVVIAVSVFTGVFLGSGLTADAAVSGAATAIFSVVFATALGLWIASIAEYGEERARLVGELTAAQAQVEALSRDRGAAQERERLARDIHDTLAQTLAGLVIFAERAGRQSREGRADAAAETIATVEQVARDALAEARALVARTAAVPSEPVLTAAVERLVDRFRAHGIATVTLDADVAQSAVDRDTEVVLLRCLQEGLSNAAKHAGAAHVTVHVGVAPDGTALLVVSDDGAGFDPSEPTRGFGLSGMRERVEIAGGTLEVSSRPHAGTTLRVSLPAAHVTEGEHA</sequence>
<dbReference type="PANTHER" id="PTHR24421">
    <property type="entry name" value="NITRATE/NITRITE SENSOR PROTEIN NARX-RELATED"/>
    <property type="match status" value="1"/>
</dbReference>
<feature type="coiled-coil region" evidence="19">
    <location>
        <begin position="157"/>
        <end position="191"/>
    </location>
</feature>
<dbReference type="Gene3D" id="1.20.5.1930">
    <property type="match status" value="1"/>
</dbReference>
<evidence type="ECO:0000256" key="8">
    <source>
        <dbReference type="ARBA" id="ARBA00022553"/>
    </source>
</evidence>
<dbReference type="Pfam" id="PF02518">
    <property type="entry name" value="HATPase_c"/>
    <property type="match status" value="1"/>
</dbReference>
<keyword evidence="10" id="KW-0479">Metal-binding</keyword>
<dbReference type="InterPro" id="IPR011712">
    <property type="entry name" value="Sig_transdc_His_kin_sub3_dim/P"/>
</dbReference>
<evidence type="ECO:0000256" key="19">
    <source>
        <dbReference type="SAM" id="Coils"/>
    </source>
</evidence>
<dbReference type="PIRSF" id="PIRSF037434">
    <property type="entry name" value="STHK_ChrS"/>
    <property type="match status" value="1"/>
</dbReference>
<evidence type="ECO:0000259" key="21">
    <source>
        <dbReference type="PROSITE" id="PS50109"/>
    </source>
</evidence>
<evidence type="ECO:0000256" key="13">
    <source>
        <dbReference type="ARBA" id="ARBA00022840"/>
    </source>
</evidence>
<keyword evidence="23" id="KW-1185">Reference proteome</keyword>
<evidence type="ECO:0000313" key="22">
    <source>
        <dbReference type="EMBL" id="MDW4571709.1"/>
    </source>
</evidence>
<evidence type="ECO:0000256" key="20">
    <source>
        <dbReference type="SAM" id="Phobius"/>
    </source>
</evidence>
<proteinExistence type="predicted"/>
<comment type="cofactor">
    <cofactor evidence="2">
        <name>[4Fe-4S] cluster</name>
        <dbReference type="ChEBI" id="CHEBI:49883"/>
    </cofactor>
</comment>
<feature type="transmembrane region" description="Helical" evidence="20">
    <location>
        <begin position="34"/>
        <end position="51"/>
    </location>
</feature>
<dbReference type="InterPro" id="IPR004358">
    <property type="entry name" value="Sig_transdc_His_kin-like_C"/>
</dbReference>
<reference evidence="22 23" key="1">
    <citation type="submission" date="2023-11" db="EMBL/GenBank/DDBJ databases">
        <title>Draft genome sequence of Microbacterium arthrosphaerae JCM 30492.</title>
        <authorList>
            <person name="Zhang G."/>
            <person name="Ding Y."/>
        </authorList>
    </citation>
    <scope>NUCLEOTIDE SEQUENCE [LARGE SCALE GENOMIC DNA]</scope>
    <source>
        <strain evidence="22 23">JCM 30492</strain>
    </source>
</reference>
<dbReference type="InterPro" id="IPR003594">
    <property type="entry name" value="HATPase_dom"/>
</dbReference>
<keyword evidence="14" id="KW-0408">Iron</keyword>
<dbReference type="Gene3D" id="3.30.565.10">
    <property type="entry name" value="Histidine kinase-like ATPase, C-terminal domain"/>
    <property type="match status" value="1"/>
</dbReference>
<dbReference type="InterPro" id="IPR036890">
    <property type="entry name" value="HATPase_C_sf"/>
</dbReference>
<evidence type="ECO:0000256" key="16">
    <source>
        <dbReference type="ARBA" id="ARBA00023014"/>
    </source>
</evidence>
<protein>
    <recommendedName>
        <fullName evidence="5">Oxygen sensor histidine kinase NreB</fullName>
        <ecNumber evidence="4">2.7.13.3</ecNumber>
    </recommendedName>
    <alternativeName>
        <fullName evidence="18">Nitrogen regulation protein B</fullName>
    </alternativeName>
</protein>
<dbReference type="CDD" id="cd16917">
    <property type="entry name" value="HATPase_UhpB-NarQ-NarX-like"/>
    <property type="match status" value="1"/>
</dbReference>
<dbReference type="EMBL" id="JAWQEV010000001">
    <property type="protein sequence ID" value="MDW4571709.1"/>
    <property type="molecule type" value="Genomic_DNA"/>
</dbReference>
<keyword evidence="20" id="KW-0472">Membrane</keyword>
<evidence type="ECO:0000256" key="1">
    <source>
        <dbReference type="ARBA" id="ARBA00000085"/>
    </source>
</evidence>
<feature type="domain" description="Histidine kinase" evidence="21">
    <location>
        <begin position="197"/>
        <end position="388"/>
    </location>
</feature>
<evidence type="ECO:0000256" key="4">
    <source>
        <dbReference type="ARBA" id="ARBA00012438"/>
    </source>
</evidence>
<keyword evidence="15" id="KW-0902">Two-component regulatory system</keyword>
<feature type="transmembrane region" description="Helical" evidence="20">
    <location>
        <begin position="108"/>
        <end position="128"/>
    </location>
</feature>
<keyword evidence="6" id="KW-0004">4Fe-4S</keyword>
<dbReference type="GO" id="GO:0016301">
    <property type="term" value="F:kinase activity"/>
    <property type="evidence" value="ECO:0007669"/>
    <property type="project" value="UniProtKB-KW"/>
</dbReference>
<keyword evidence="11" id="KW-0547">Nucleotide-binding</keyword>
<evidence type="ECO:0000256" key="9">
    <source>
        <dbReference type="ARBA" id="ARBA00022679"/>
    </source>
</evidence>
<evidence type="ECO:0000256" key="2">
    <source>
        <dbReference type="ARBA" id="ARBA00001966"/>
    </source>
</evidence>
<accession>A0ABU4GZ22</accession>